<sequence>MKKLGLLFLVATVFACTTPQTEVPTQSLNEVLACANLAGLQAKYGKENVVADTSWVIGTDTLQGSIIFPNSAKQVYVYYRAGEIVDVTIQGKSSAWKTDSGLYLGLPLQDVQQLNAKNFTLSGFNWAHGGEVVSWEGGKLAGIHLATFSNAGNQHEGLSDAEYTQISGQTEFDVRHEAIQKLNPSLDMISLIKPFIPNQEEGKSISKRISANQIPLAK</sequence>
<evidence type="ECO:0000313" key="3">
    <source>
        <dbReference type="Proteomes" id="UP001598138"/>
    </source>
</evidence>
<comment type="caution">
    <text evidence="2">The sequence shown here is derived from an EMBL/GenBank/DDBJ whole genome shotgun (WGS) entry which is preliminary data.</text>
</comment>
<reference evidence="2 3" key="1">
    <citation type="submission" date="2024-03" db="EMBL/GenBank/DDBJ databases">
        <title>Aquirufa genome sequencing.</title>
        <authorList>
            <person name="Pitt A."/>
            <person name="Hahn M.W."/>
        </authorList>
    </citation>
    <scope>NUCLEOTIDE SEQUENCE [LARGE SCALE GENOMIC DNA]</scope>
    <source>
        <strain evidence="2 3">OSTEICH-129V</strain>
    </source>
</reference>
<gene>
    <name evidence="2" type="ORF">U0R10_02255</name>
</gene>
<name>A0ABW6D935_9BACT</name>
<evidence type="ECO:0000256" key="1">
    <source>
        <dbReference type="SAM" id="SignalP"/>
    </source>
</evidence>
<keyword evidence="1" id="KW-0732">Signal</keyword>
<dbReference type="PROSITE" id="PS51257">
    <property type="entry name" value="PROKAR_LIPOPROTEIN"/>
    <property type="match status" value="1"/>
</dbReference>
<feature type="chain" id="PRO_5045812484" description="Lipoprotein" evidence="1">
    <location>
        <begin position="16"/>
        <end position="218"/>
    </location>
</feature>
<dbReference type="EMBL" id="JBBKXZ010000001">
    <property type="protein sequence ID" value="MFD3393434.1"/>
    <property type="molecule type" value="Genomic_DNA"/>
</dbReference>
<organism evidence="2 3">
    <name type="scientific">Aquirufa avitistagni</name>
    <dbReference type="NCBI Taxonomy" id="3104728"/>
    <lineage>
        <taxon>Bacteria</taxon>
        <taxon>Pseudomonadati</taxon>
        <taxon>Bacteroidota</taxon>
        <taxon>Cytophagia</taxon>
        <taxon>Cytophagales</taxon>
        <taxon>Flectobacillaceae</taxon>
        <taxon>Aquirufa</taxon>
    </lineage>
</organism>
<evidence type="ECO:0000313" key="2">
    <source>
        <dbReference type="EMBL" id="MFD3393434.1"/>
    </source>
</evidence>
<dbReference type="RefSeq" id="WP_377982076.1">
    <property type="nucleotide sequence ID" value="NZ_JBBKXZ010000001.1"/>
</dbReference>
<evidence type="ECO:0008006" key="4">
    <source>
        <dbReference type="Google" id="ProtNLM"/>
    </source>
</evidence>
<proteinExistence type="predicted"/>
<protein>
    <recommendedName>
        <fullName evidence="4">Lipoprotein</fullName>
    </recommendedName>
</protein>
<dbReference type="Proteomes" id="UP001598138">
    <property type="component" value="Unassembled WGS sequence"/>
</dbReference>
<feature type="signal peptide" evidence="1">
    <location>
        <begin position="1"/>
        <end position="15"/>
    </location>
</feature>
<accession>A0ABW6D935</accession>
<keyword evidence="3" id="KW-1185">Reference proteome</keyword>